<feature type="transmembrane region" description="Helical" evidence="8">
    <location>
        <begin position="300"/>
        <end position="321"/>
    </location>
</feature>
<evidence type="ECO:0000256" key="5">
    <source>
        <dbReference type="ARBA" id="ARBA00022692"/>
    </source>
</evidence>
<comment type="caution">
    <text evidence="9">The sequence shown here is derived from an EMBL/GenBank/DDBJ whole genome shotgun (WGS) entry which is preliminary data.</text>
</comment>
<dbReference type="EMBL" id="JAVFCB010000004">
    <property type="protein sequence ID" value="MDQ4213821.1"/>
    <property type="molecule type" value="Genomic_DNA"/>
</dbReference>
<evidence type="ECO:0000313" key="9">
    <source>
        <dbReference type="EMBL" id="MDQ4213821.1"/>
    </source>
</evidence>
<keyword evidence="10" id="KW-1185">Reference proteome</keyword>
<keyword evidence="5 8" id="KW-0812">Transmembrane</keyword>
<keyword evidence="4 9" id="KW-0808">Transferase</keyword>
<feature type="transmembrane region" description="Helical" evidence="8">
    <location>
        <begin position="68"/>
        <end position="87"/>
    </location>
</feature>
<dbReference type="RefSeq" id="WP_308488769.1">
    <property type="nucleotide sequence ID" value="NZ_JAVFCB010000004.1"/>
</dbReference>
<dbReference type="InterPro" id="IPR050297">
    <property type="entry name" value="LipidA_mod_glycosyltrf_83"/>
</dbReference>
<evidence type="ECO:0000256" key="8">
    <source>
        <dbReference type="SAM" id="Phobius"/>
    </source>
</evidence>
<comment type="subcellular location">
    <subcellularLocation>
        <location evidence="1">Cell membrane</location>
        <topology evidence="1">Multi-pass membrane protein</topology>
    </subcellularLocation>
</comment>
<protein>
    <submittedName>
        <fullName evidence="9">Glycosyltransferase family 39 protein</fullName>
        <ecNumber evidence="9">2.4.-.-</ecNumber>
    </submittedName>
</protein>
<dbReference type="PANTHER" id="PTHR33908">
    <property type="entry name" value="MANNOSYLTRANSFERASE YKCB-RELATED"/>
    <property type="match status" value="1"/>
</dbReference>
<organism evidence="9 10">
    <name type="scientific">Microbacterium capsulatum</name>
    <dbReference type="NCBI Taxonomy" id="3041921"/>
    <lineage>
        <taxon>Bacteria</taxon>
        <taxon>Bacillati</taxon>
        <taxon>Actinomycetota</taxon>
        <taxon>Actinomycetes</taxon>
        <taxon>Micrococcales</taxon>
        <taxon>Microbacteriaceae</taxon>
        <taxon>Microbacterium</taxon>
    </lineage>
</organism>
<feature type="transmembrane region" description="Helical" evidence="8">
    <location>
        <begin position="125"/>
        <end position="144"/>
    </location>
</feature>
<feature type="transmembrane region" description="Helical" evidence="8">
    <location>
        <begin position="151"/>
        <end position="169"/>
    </location>
</feature>
<accession>A0ABU0XFB9</accession>
<feature type="transmembrane region" description="Helical" evidence="8">
    <location>
        <begin position="99"/>
        <end position="119"/>
    </location>
</feature>
<sequence length="513" mass="55769">MTSSAGRVASSSRTAAVRDAVADPRRLGVWAVVVGVLAVATSAAGSWIPSLWGDEAASLMSATRPLSTLWPMLGYVDAVHGLYYLGLHAWVDVFGPSTFSIRFPSALAIGVCASAVVWLCGRFGSLRFAVLAGVFAALLPRLTYAGEEARSYAFAAAFAAVACAILVEIARREGRARGWWIAYAAVLTAGIWTFLYFALLVCALAVTVFCSAPLRQRWRAWAVSTAAGLALASPLAWFGFLQRRQIAFIGERDPLTAQGALVEMWFQEWWFAVVAWALVVVAAVAFGIEIVRARRSGETFGLRLDTLAFSWTIVPMGLLIAASPFAPGYTARYGTYSAPAVAIVLALAVRRLARLGRPRWLAAVAVVAVVAAAVPVVILQRGPYAKNESDWNDIQARIQENARPGDGIVFDDGARPSQRTRLAKETNPAAFRDTRDLLLRTHYTTSYTWYDQTYGIPHAAELGRFDGVSRVWVVELRFEGVEDTWGLDDLAALGFHETRRIDGAGSVILLYER</sequence>
<dbReference type="Proteomes" id="UP001230289">
    <property type="component" value="Unassembled WGS sequence"/>
</dbReference>
<keyword evidence="7 8" id="KW-0472">Membrane</keyword>
<keyword evidence="6 8" id="KW-1133">Transmembrane helix</keyword>
<gene>
    <name evidence="9" type="ORF">RBR11_07830</name>
</gene>
<dbReference type="EC" id="2.4.-.-" evidence="9"/>
<name>A0ABU0XFB9_9MICO</name>
<evidence type="ECO:0000256" key="4">
    <source>
        <dbReference type="ARBA" id="ARBA00022679"/>
    </source>
</evidence>
<evidence type="ECO:0000256" key="2">
    <source>
        <dbReference type="ARBA" id="ARBA00022475"/>
    </source>
</evidence>
<feature type="transmembrane region" description="Helical" evidence="8">
    <location>
        <begin position="360"/>
        <end position="379"/>
    </location>
</feature>
<dbReference type="GO" id="GO:0016757">
    <property type="term" value="F:glycosyltransferase activity"/>
    <property type="evidence" value="ECO:0007669"/>
    <property type="project" value="UniProtKB-KW"/>
</dbReference>
<keyword evidence="3 9" id="KW-0328">Glycosyltransferase</keyword>
<evidence type="ECO:0000256" key="3">
    <source>
        <dbReference type="ARBA" id="ARBA00022676"/>
    </source>
</evidence>
<feature type="transmembrane region" description="Helical" evidence="8">
    <location>
        <begin position="333"/>
        <end position="353"/>
    </location>
</feature>
<feature type="transmembrane region" description="Helical" evidence="8">
    <location>
        <begin position="27"/>
        <end position="48"/>
    </location>
</feature>
<evidence type="ECO:0000256" key="6">
    <source>
        <dbReference type="ARBA" id="ARBA00022989"/>
    </source>
</evidence>
<evidence type="ECO:0000256" key="1">
    <source>
        <dbReference type="ARBA" id="ARBA00004651"/>
    </source>
</evidence>
<feature type="transmembrane region" description="Helical" evidence="8">
    <location>
        <begin position="181"/>
        <end position="209"/>
    </location>
</feature>
<keyword evidence="2" id="KW-1003">Cell membrane</keyword>
<feature type="transmembrane region" description="Helical" evidence="8">
    <location>
        <begin position="269"/>
        <end position="288"/>
    </location>
</feature>
<evidence type="ECO:0000256" key="7">
    <source>
        <dbReference type="ARBA" id="ARBA00023136"/>
    </source>
</evidence>
<evidence type="ECO:0000313" key="10">
    <source>
        <dbReference type="Proteomes" id="UP001230289"/>
    </source>
</evidence>
<reference evidence="9 10" key="1">
    <citation type="submission" date="2023-08" db="EMBL/GenBank/DDBJ databases">
        <title>Microbacterium sp. nov., isolated from a waste landfill.</title>
        <authorList>
            <person name="Wen W."/>
        </authorList>
    </citation>
    <scope>NUCLEOTIDE SEQUENCE [LARGE SCALE GENOMIC DNA]</scope>
    <source>
        <strain evidence="9 10">ASV81</strain>
    </source>
</reference>
<proteinExistence type="predicted"/>
<feature type="transmembrane region" description="Helical" evidence="8">
    <location>
        <begin position="221"/>
        <end position="240"/>
    </location>
</feature>
<dbReference type="PANTHER" id="PTHR33908:SF3">
    <property type="entry name" value="UNDECAPRENYL PHOSPHATE-ALPHA-4-AMINO-4-DEOXY-L-ARABINOSE ARABINOSYL TRANSFERASE"/>
    <property type="match status" value="1"/>
</dbReference>